<dbReference type="CDD" id="cd10935">
    <property type="entry name" value="CE4_WalW"/>
    <property type="match status" value="1"/>
</dbReference>
<comment type="caution">
    <text evidence="1">The sequence shown here is derived from an EMBL/GenBank/DDBJ whole genome shotgun (WGS) entry which is preliminary data.</text>
</comment>
<accession>A0ABQ3LIS6</accession>
<reference evidence="2" key="1">
    <citation type="journal article" date="2019" name="Int. J. Syst. Evol. Microbiol.">
        <title>The Global Catalogue of Microorganisms (GCM) 10K type strain sequencing project: providing services to taxonomists for standard genome sequencing and annotation.</title>
        <authorList>
            <consortium name="The Broad Institute Genomics Platform"/>
            <consortium name="The Broad Institute Genome Sequencing Center for Infectious Disease"/>
            <person name="Wu L."/>
            <person name="Ma J."/>
        </authorList>
    </citation>
    <scope>NUCLEOTIDE SEQUENCE [LARGE SCALE GENOMIC DNA]</scope>
    <source>
        <strain evidence="2">CGMCC 1.8957</strain>
    </source>
</reference>
<evidence type="ECO:0008006" key="3">
    <source>
        <dbReference type="Google" id="ProtNLM"/>
    </source>
</evidence>
<proteinExistence type="predicted"/>
<dbReference type="SUPFAM" id="SSF88713">
    <property type="entry name" value="Glycoside hydrolase/deacetylase"/>
    <property type="match status" value="1"/>
</dbReference>
<keyword evidence="2" id="KW-1185">Reference proteome</keyword>
<gene>
    <name evidence="1" type="ORF">GCM10008023_06230</name>
</gene>
<sequence length="341" mass="36298">MPPPGYRPRAPEPRDLVAWPSTFGTRFIVLVDTEEEFDWNAPLARDTHGVSAIAALPAAHRRFADHGVPLTYMVDYPIATDAYAIATLAGVLEDGVSAVGTQLHPWVNPPFDEALTPSNSYAGSLPEQLEAAKIDVLTDAIAAGTGTRPIAYRAGRYGIGPNTLRLLAERGYRIDSSMRSGYAYSGDGGPDFAEIGNAAFRTGPDAQLVELPLTTIHTGWLRSGGTRLYRALGAVPKGRGLFARAGLLSRVALTPEDMPLRDALEAIAVATGEGLRLLNFAFHSPSLAPGHTPYVRDAADLARFYAWWDAVLTDLARRGVQAASLEDVIVAAGLPASGAGR</sequence>
<dbReference type="Gene3D" id="3.20.20.370">
    <property type="entry name" value="Glycoside hydrolase/deacetylase"/>
    <property type="match status" value="1"/>
</dbReference>
<organism evidence="1 2">
    <name type="scientific">Sphingomonas glacialis</name>
    <dbReference type="NCBI Taxonomy" id="658225"/>
    <lineage>
        <taxon>Bacteria</taxon>
        <taxon>Pseudomonadati</taxon>
        <taxon>Pseudomonadota</taxon>
        <taxon>Alphaproteobacteria</taxon>
        <taxon>Sphingomonadales</taxon>
        <taxon>Sphingomonadaceae</taxon>
        <taxon>Sphingomonas</taxon>
    </lineage>
</organism>
<evidence type="ECO:0000313" key="1">
    <source>
        <dbReference type="EMBL" id="GHH09485.1"/>
    </source>
</evidence>
<dbReference type="RefSeq" id="WP_189675055.1">
    <property type="nucleotide sequence ID" value="NZ_BNAQ01000001.1"/>
</dbReference>
<dbReference type="InterPro" id="IPR011330">
    <property type="entry name" value="Glyco_hydro/deAcase_b/a-brl"/>
</dbReference>
<name>A0ABQ3LIS6_9SPHN</name>
<evidence type="ECO:0000313" key="2">
    <source>
        <dbReference type="Proteomes" id="UP000652430"/>
    </source>
</evidence>
<dbReference type="EMBL" id="BNAQ01000001">
    <property type="protein sequence ID" value="GHH09485.1"/>
    <property type="molecule type" value="Genomic_DNA"/>
</dbReference>
<protein>
    <recommendedName>
        <fullName evidence="3">WalW protein</fullName>
    </recommendedName>
</protein>
<dbReference type="Proteomes" id="UP000652430">
    <property type="component" value="Unassembled WGS sequence"/>
</dbReference>